<dbReference type="FunFam" id="3.30.230.40:FF:000001">
    <property type="entry name" value="Imidazoleglycerol-phosphate dehydratase HisB"/>
    <property type="match status" value="1"/>
</dbReference>
<keyword evidence="9" id="KW-1185">Reference proteome</keyword>
<protein>
    <recommendedName>
        <fullName evidence="2 6">Imidazoleglycerol-phosphate dehydratase</fullName>
        <shortName evidence="6">IGPD</shortName>
        <ecNumber evidence="6 7">4.2.1.19</ecNumber>
    </recommendedName>
</protein>
<dbReference type="PANTHER" id="PTHR23133:SF2">
    <property type="entry name" value="IMIDAZOLEGLYCEROL-PHOSPHATE DEHYDRATASE"/>
    <property type="match status" value="1"/>
</dbReference>
<dbReference type="NCBIfam" id="NF002111">
    <property type="entry name" value="PRK00951.2-1"/>
    <property type="match status" value="1"/>
</dbReference>
<comment type="pathway">
    <text evidence="1 6 7">Amino-acid biosynthesis; L-histidine biosynthesis; L-histidine from 5-phospho-alpha-D-ribose 1-diphosphate: step 6/9.</text>
</comment>
<dbReference type="InterPro" id="IPR000807">
    <property type="entry name" value="ImidazoleglycerolP_deHydtase"/>
</dbReference>
<dbReference type="InterPro" id="IPR038494">
    <property type="entry name" value="IGPD_sf"/>
</dbReference>
<evidence type="ECO:0000313" key="8">
    <source>
        <dbReference type="EMBL" id="SKA11505.1"/>
    </source>
</evidence>
<dbReference type="HAMAP" id="MF_00076">
    <property type="entry name" value="HisB"/>
    <property type="match status" value="1"/>
</dbReference>
<evidence type="ECO:0000256" key="2">
    <source>
        <dbReference type="ARBA" id="ARBA00016664"/>
    </source>
</evidence>
<dbReference type="EMBL" id="FUXM01000025">
    <property type="protein sequence ID" value="SKA11505.1"/>
    <property type="molecule type" value="Genomic_DNA"/>
</dbReference>
<dbReference type="RefSeq" id="WP_078665986.1">
    <property type="nucleotide sequence ID" value="NZ_FUXM01000025.1"/>
</dbReference>
<sequence>MNRTIAVERTTRETRVKVVLELDQIRPPRIETGVGFFDHLLTQIGQHGLFGLTVEASGDLQIDAHHTVEDVGITLGQALVRALGDKAGINRFGEATVPLDDALVQVVVDLSGRPYLNFDLTFPRAQVGNFDLELVEEFCRALVNHGGLNLHVRGLAGHNCHHLAEACFKALGRALGQATMVNPRIPGVLSSKGVL</sequence>
<dbReference type="PROSITE" id="PS00954">
    <property type="entry name" value="IGP_DEHYDRATASE_1"/>
    <property type="match status" value="1"/>
</dbReference>
<dbReference type="EC" id="4.2.1.19" evidence="6 7"/>
<evidence type="ECO:0000256" key="7">
    <source>
        <dbReference type="RuleBase" id="RU000599"/>
    </source>
</evidence>
<comment type="catalytic activity">
    <reaction evidence="6 7">
        <text>D-erythro-1-(imidazol-4-yl)glycerol 3-phosphate = 3-(imidazol-4-yl)-2-oxopropyl phosphate + H2O</text>
        <dbReference type="Rhea" id="RHEA:11040"/>
        <dbReference type="ChEBI" id="CHEBI:15377"/>
        <dbReference type="ChEBI" id="CHEBI:57766"/>
        <dbReference type="ChEBI" id="CHEBI:58278"/>
        <dbReference type="EC" id="4.2.1.19"/>
    </reaction>
</comment>
<dbReference type="GO" id="GO:0000105">
    <property type="term" value="P:L-histidine biosynthetic process"/>
    <property type="evidence" value="ECO:0007669"/>
    <property type="project" value="UniProtKB-UniRule"/>
</dbReference>
<dbReference type="Gene3D" id="3.30.230.40">
    <property type="entry name" value="Imidazole glycerol phosphate dehydratase, domain 1"/>
    <property type="match status" value="2"/>
</dbReference>
<keyword evidence="4 6" id="KW-0368">Histidine biosynthesis</keyword>
<dbReference type="OrthoDB" id="9790411at2"/>
<keyword evidence="6" id="KW-0963">Cytoplasm</keyword>
<dbReference type="InterPro" id="IPR020568">
    <property type="entry name" value="Ribosomal_Su5_D2-typ_SF"/>
</dbReference>
<dbReference type="SUPFAM" id="SSF54211">
    <property type="entry name" value="Ribosomal protein S5 domain 2-like"/>
    <property type="match status" value="2"/>
</dbReference>
<dbReference type="InterPro" id="IPR020565">
    <property type="entry name" value="ImidazoleglycerP_deHydtase_CS"/>
</dbReference>
<dbReference type="PANTHER" id="PTHR23133">
    <property type="entry name" value="IMIDAZOLEGLYCEROL-PHOSPHATE DEHYDRATASE HIS7"/>
    <property type="match status" value="1"/>
</dbReference>
<dbReference type="FunFam" id="3.30.230.40:FF:000003">
    <property type="entry name" value="Imidazoleglycerol-phosphate dehydratase HisB"/>
    <property type="match status" value="1"/>
</dbReference>
<comment type="similarity">
    <text evidence="6 7">Belongs to the imidazoleglycerol-phosphate dehydratase family.</text>
</comment>
<organism evidence="8 9">
    <name type="scientific">Carboxydocella sporoproducens DSM 16521</name>
    <dbReference type="NCBI Taxonomy" id="1121270"/>
    <lineage>
        <taxon>Bacteria</taxon>
        <taxon>Bacillati</taxon>
        <taxon>Bacillota</taxon>
        <taxon>Clostridia</taxon>
        <taxon>Eubacteriales</taxon>
        <taxon>Clostridiales Family XVI. Incertae Sedis</taxon>
        <taxon>Carboxydocella</taxon>
    </lineage>
</organism>
<keyword evidence="3 6" id="KW-0028">Amino-acid biosynthesis</keyword>
<evidence type="ECO:0000256" key="1">
    <source>
        <dbReference type="ARBA" id="ARBA00005047"/>
    </source>
</evidence>
<evidence type="ECO:0000256" key="6">
    <source>
        <dbReference type="HAMAP-Rule" id="MF_00076"/>
    </source>
</evidence>
<dbReference type="NCBIfam" id="NF002114">
    <property type="entry name" value="PRK00951.2-4"/>
    <property type="match status" value="1"/>
</dbReference>
<comment type="subcellular location">
    <subcellularLocation>
        <location evidence="6 7">Cytoplasm</location>
    </subcellularLocation>
</comment>
<dbReference type="PROSITE" id="PS00955">
    <property type="entry name" value="IGP_DEHYDRATASE_2"/>
    <property type="match status" value="1"/>
</dbReference>
<dbReference type="UniPathway" id="UPA00031">
    <property type="reaction ID" value="UER00011"/>
</dbReference>
<dbReference type="Proteomes" id="UP000189933">
    <property type="component" value="Unassembled WGS sequence"/>
</dbReference>
<keyword evidence="5 6" id="KW-0456">Lyase</keyword>
<dbReference type="Pfam" id="PF00475">
    <property type="entry name" value="IGPD"/>
    <property type="match status" value="1"/>
</dbReference>
<name>A0A1T4R6E1_9FIRM</name>
<proteinExistence type="inferred from homology"/>
<dbReference type="AlphaFoldDB" id="A0A1T4R6E1"/>
<evidence type="ECO:0000256" key="3">
    <source>
        <dbReference type="ARBA" id="ARBA00022605"/>
    </source>
</evidence>
<accession>A0A1T4R6E1</accession>
<evidence type="ECO:0000256" key="4">
    <source>
        <dbReference type="ARBA" id="ARBA00023102"/>
    </source>
</evidence>
<dbReference type="GO" id="GO:0005737">
    <property type="term" value="C:cytoplasm"/>
    <property type="evidence" value="ECO:0007669"/>
    <property type="project" value="UniProtKB-SubCell"/>
</dbReference>
<evidence type="ECO:0000313" key="9">
    <source>
        <dbReference type="Proteomes" id="UP000189933"/>
    </source>
</evidence>
<gene>
    <name evidence="6" type="primary">hisB</name>
    <name evidence="8" type="ORF">SAMN02745885_01952</name>
</gene>
<evidence type="ECO:0000256" key="5">
    <source>
        <dbReference type="ARBA" id="ARBA00023239"/>
    </source>
</evidence>
<reference evidence="9" key="1">
    <citation type="submission" date="2017-02" db="EMBL/GenBank/DDBJ databases">
        <authorList>
            <person name="Varghese N."/>
            <person name="Submissions S."/>
        </authorList>
    </citation>
    <scope>NUCLEOTIDE SEQUENCE [LARGE SCALE GENOMIC DNA]</scope>
    <source>
        <strain evidence="9">DSM 16521</strain>
    </source>
</reference>
<dbReference type="GO" id="GO:0004424">
    <property type="term" value="F:imidazoleglycerol-phosphate dehydratase activity"/>
    <property type="evidence" value="ECO:0007669"/>
    <property type="project" value="UniProtKB-UniRule"/>
</dbReference>
<dbReference type="CDD" id="cd07914">
    <property type="entry name" value="IGPD"/>
    <property type="match status" value="1"/>
</dbReference>